<keyword evidence="1" id="KW-0812">Transmembrane</keyword>
<feature type="transmembrane region" description="Helical" evidence="1">
    <location>
        <begin position="290"/>
        <end position="309"/>
    </location>
</feature>
<feature type="transmembrane region" description="Helical" evidence="1">
    <location>
        <begin position="111"/>
        <end position="132"/>
    </location>
</feature>
<organism evidence="2 3">
    <name type="scientific">Blautia segnis</name>
    <dbReference type="NCBI Taxonomy" id="2763030"/>
    <lineage>
        <taxon>Bacteria</taxon>
        <taxon>Bacillati</taxon>
        <taxon>Bacillota</taxon>
        <taxon>Clostridia</taxon>
        <taxon>Lachnospirales</taxon>
        <taxon>Lachnospiraceae</taxon>
        <taxon>Blautia</taxon>
    </lineage>
</organism>
<feature type="transmembrane region" description="Helical" evidence="1">
    <location>
        <begin position="419"/>
        <end position="442"/>
    </location>
</feature>
<evidence type="ECO:0000313" key="3">
    <source>
        <dbReference type="Proteomes" id="UP000652847"/>
    </source>
</evidence>
<protein>
    <submittedName>
        <fullName evidence="2">Uncharacterized protein</fullName>
    </submittedName>
</protein>
<keyword evidence="1" id="KW-0472">Membrane</keyword>
<feature type="transmembrane region" description="Helical" evidence="1">
    <location>
        <begin position="6"/>
        <end position="23"/>
    </location>
</feature>
<proteinExistence type="predicted"/>
<sequence length="659" mass="74601">MLGCVYLILALLLGREIAGNLLSCQKIKEKGITPFWVLFSAAYGCGVLLLTWAVYIAAWLLSVYGGSNTPLFGANLIVMTAAAVFLAYLGYRRREALKDCKKKLQAMLPPWKEILFFVLLLGAITWIMYYVFHISDGVLYSGFSVFGDYAPHTAMMRSFSLGNNFPTQYPHFGGQDVKYHFMFQFLSGNLEYLGMPIDLAYNSVSILSLWCFFMMLYSLAKRFWGKMSAGVLAVCFMVFRSGTAFFQFAYEHIQAGDLLETLSSNSSFIGYTANENWGLWNFNVYLNQRHLAFGLLIVALALWVFLEWLEAGCTHEEKELLWLKNRISSKEAWKCRKPETALLMGMLLGLCAFWNGAAVIAGLLILMGFAAFSDGKLDYVILALVTVMFSEIQSKMFVWGSVVSPSLYLGFLAEDKSAFGVAAYLFEISGIVFLGVVVLLFFMKRMERAAAVSFLFPAAFAFFVSLTPDVNVNHKYIMISYAFLTVFWAGAVCRMFRKKWPFRVLGVILALSLTVTGIYDFVVILKDNDSSHRVGVKLQSNLTAWLDENLGKDDLLLTPEYSMNEVTMAGVMLYMGWPYYAWSAGYDTYYRAEKGALMYTTADPQVLKDTAEAEQITYILYEDRMTYEEKECREDVIAETYPLVYQSDDGRIRIYGTEQ</sequence>
<feature type="transmembrane region" description="Helical" evidence="1">
    <location>
        <begin position="199"/>
        <end position="219"/>
    </location>
</feature>
<keyword evidence="1" id="KW-1133">Transmembrane helix</keyword>
<feature type="transmembrane region" description="Helical" evidence="1">
    <location>
        <begin position="35"/>
        <end position="60"/>
    </location>
</feature>
<dbReference type="RefSeq" id="WP_186901630.1">
    <property type="nucleotide sequence ID" value="NZ_JACOOT010000031.1"/>
</dbReference>
<evidence type="ECO:0000256" key="1">
    <source>
        <dbReference type="SAM" id="Phobius"/>
    </source>
</evidence>
<gene>
    <name evidence="2" type="ORF">H8S54_13090</name>
</gene>
<dbReference type="EMBL" id="JACOOT010000031">
    <property type="protein sequence ID" value="MBC5652017.1"/>
    <property type="molecule type" value="Genomic_DNA"/>
</dbReference>
<keyword evidence="3" id="KW-1185">Reference proteome</keyword>
<feature type="transmembrane region" description="Helical" evidence="1">
    <location>
        <begin position="504"/>
        <end position="525"/>
    </location>
</feature>
<dbReference type="AlphaFoldDB" id="A0A8I0AG62"/>
<reference evidence="2 3" key="1">
    <citation type="submission" date="2020-08" db="EMBL/GenBank/DDBJ databases">
        <title>Genome public.</title>
        <authorList>
            <person name="Liu C."/>
            <person name="Sun Q."/>
        </authorList>
    </citation>
    <scope>NUCLEOTIDE SEQUENCE [LARGE SCALE GENOMIC DNA]</scope>
    <source>
        <strain evidence="2 3">BX17</strain>
    </source>
</reference>
<feature type="transmembrane region" description="Helical" evidence="1">
    <location>
        <begin position="478"/>
        <end position="497"/>
    </location>
</feature>
<comment type="caution">
    <text evidence="2">The sequence shown here is derived from an EMBL/GenBank/DDBJ whole genome shotgun (WGS) entry which is preliminary data.</text>
</comment>
<dbReference type="Proteomes" id="UP000652847">
    <property type="component" value="Unassembled WGS sequence"/>
</dbReference>
<evidence type="ECO:0000313" key="2">
    <source>
        <dbReference type="EMBL" id="MBC5652017.1"/>
    </source>
</evidence>
<accession>A0A8I0AG62</accession>
<feature type="transmembrane region" description="Helical" evidence="1">
    <location>
        <begin position="72"/>
        <end position="91"/>
    </location>
</feature>
<feature type="transmembrane region" description="Helical" evidence="1">
    <location>
        <begin position="449"/>
        <end position="466"/>
    </location>
</feature>
<feature type="transmembrane region" description="Helical" evidence="1">
    <location>
        <begin position="341"/>
        <end position="365"/>
    </location>
</feature>
<name>A0A8I0AG62_9FIRM</name>